<dbReference type="PANTHER" id="PTHR30246">
    <property type="entry name" value="2-KETO-3-DEOXY-6-PHOSPHOGLUCONATE ALDOLASE"/>
    <property type="match status" value="1"/>
</dbReference>
<evidence type="ECO:0000256" key="2">
    <source>
        <dbReference type="ARBA" id="ARBA00006906"/>
    </source>
</evidence>
<proteinExistence type="inferred from homology"/>
<keyword evidence="5" id="KW-0119">Carbohydrate metabolism</keyword>
<dbReference type="InterPro" id="IPR000887">
    <property type="entry name" value="Aldlse_KDPG_KHG"/>
</dbReference>
<dbReference type="AlphaFoldDB" id="R9CE30"/>
<dbReference type="GO" id="GO:0016829">
    <property type="term" value="F:lyase activity"/>
    <property type="evidence" value="ECO:0007669"/>
    <property type="project" value="UniProtKB-KW"/>
</dbReference>
<dbReference type="PATRIC" id="fig|1202534.3.peg.837"/>
<dbReference type="InterPro" id="IPR013785">
    <property type="entry name" value="Aldolase_TIM"/>
</dbReference>
<accession>R9CE30</accession>
<protein>
    <submittedName>
        <fullName evidence="6">2-keto-3-deoxy-6-phosphogluconate aldolase</fullName>
    </submittedName>
</protein>
<comment type="subunit">
    <text evidence="3">Homotrimer.</text>
</comment>
<dbReference type="EMBL" id="ASRV01000045">
    <property type="protein sequence ID" value="EOR27528.1"/>
    <property type="molecule type" value="Genomic_DNA"/>
</dbReference>
<keyword evidence="7" id="KW-1185">Reference proteome</keyword>
<dbReference type="Gene3D" id="3.20.20.70">
    <property type="entry name" value="Aldolase class I"/>
    <property type="match status" value="1"/>
</dbReference>
<comment type="pathway">
    <text evidence="1">Carbohydrate acid metabolism.</text>
</comment>
<dbReference type="OrthoDB" id="9802667at2"/>
<dbReference type="Proteomes" id="UP000013988">
    <property type="component" value="Unassembled WGS sequence"/>
</dbReference>
<gene>
    <name evidence="6" type="ORF">A500_04191</name>
</gene>
<evidence type="ECO:0000256" key="3">
    <source>
        <dbReference type="ARBA" id="ARBA00011233"/>
    </source>
</evidence>
<dbReference type="CDD" id="cd00452">
    <property type="entry name" value="KDPG_aldolase"/>
    <property type="match status" value="1"/>
</dbReference>
<name>R9CE30_9CLOT</name>
<dbReference type="SUPFAM" id="SSF51569">
    <property type="entry name" value="Aldolase"/>
    <property type="match status" value="1"/>
</dbReference>
<dbReference type="PANTHER" id="PTHR30246:SF1">
    <property type="entry name" value="2-DEHYDRO-3-DEOXY-6-PHOSPHOGALACTONATE ALDOLASE-RELATED"/>
    <property type="match status" value="1"/>
</dbReference>
<comment type="caution">
    <text evidence="6">The sequence shown here is derived from an EMBL/GenBank/DDBJ whole genome shotgun (WGS) entry which is preliminary data.</text>
</comment>
<comment type="similarity">
    <text evidence="2">Belongs to the KHG/KDPG aldolase family.</text>
</comment>
<dbReference type="RefSeq" id="WP_016206301.1">
    <property type="nucleotide sequence ID" value="NZ_ASRV01000045.1"/>
</dbReference>
<sequence>MEIKDFTKITVILRGYNYETVRNICLAVKETKNIRNLEITMNTPDVFEIISKISKEFGECLNIGAGTVTSLEQAKKAIESGAEFLLSPTVMGKDIVDYARERNVITVSGALTPSEVLTACENNSDIIKIFPVSNVCKSYFKDLKGPLGEFPIMAVGGVNRENAKDYFDRGAQYIGLGGLFSKESLKENNLDKMKKDCKEFEKLIFNE</sequence>
<reference evidence="6 7" key="1">
    <citation type="submission" date="2013-03" db="EMBL/GenBank/DDBJ databases">
        <title>Whole genome shotgun sequencing of Clostridium sartagoforme AAU1.</title>
        <authorList>
            <person name="Joshi C.G."/>
            <person name="Duggirala S.M."/>
            <person name="Nathani N.M."/>
            <person name="Bhatt V.D."/>
            <person name="Patel A.K."/>
            <person name="Pandya P.R."/>
            <person name="KaPatel J.A."/>
        </authorList>
    </citation>
    <scope>NUCLEOTIDE SEQUENCE [LARGE SCALE GENOMIC DNA]</scope>
    <source>
        <strain evidence="6 7">AAU1</strain>
    </source>
</reference>
<evidence type="ECO:0000256" key="1">
    <source>
        <dbReference type="ARBA" id="ARBA00004761"/>
    </source>
</evidence>
<evidence type="ECO:0000313" key="7">
    <source>
        <dbReference type="Proteomes" id="UP000013988"/>
    </source>
</evidence>
<evidence type="ECO:0000256" key="4">
    <source>
        <dbReference type="ARBA" id="ARBA00023239"/>
    </source>
</evidence>
<organism evidence="6 7">
    <name type="scientific">Clostridium sartagoforme AAU1</name>
    <dbReference type="NCBI Taxonomy" id="1202534"/>
    <lineage>
        <taxon>Bacteria</taxon>
        <taxon>Bacillati</taxon>
        <taxon>Bacillota</taxon>
        <taxon>Clostridia</taxon>
        <taxon>Eubacteriales</taxon>
        <taxon>Clostridiaceae</taxon>
        <taxon>Clostridium</taxon>
    </lineage>
</organism>
<evidence type="ECO:0000313" key="6">
    <source>
        <dbReference type="EMBL" id="EOR27528.1"/>
    </source>
</evidence>
<keyword evidence="4" id="KW-0456">Lyase</keyword>
<evidence type="ECO:0000256" key="5">
    <source>
        <dbReference type="ARBA" id="ARBA00023277"/>
    </source>
</evidence>
<dbReference type="Pfam" id="PF01081">
    <property type="entry name" value="Aldolase"/>
    <property type="match status" value="1"/>
</dbReference>